<evidence type="ECO:0000313" key="2">
    <source>
        <dbReference type="EMBL" id="GJE94518.1"/>
    </source>
</evidence>
<feature type="compositionally biased region" description="Low complexity" evidence="1">
    <location>
        <begin position="207"/>
        <end position="216"/>
    </location>
</feature>
<feature type="compositionally biased region" description="Polar residues" evidence="1">
    <location>
        <begin position="871"/>
        <end position="880"/>
    </location>
</feature>
<feature type="compositionally biased region" description="Low complexity" evidence="1">
    <location>
        <begin position="909"/>
        <end position="924"/>
    </location>
</feature>
<dbReference type="EMBL" id="BPQB01000041">
    <property type="protein sequence ID" value="GJE94518.1"/>
    <property type="molecule type" value="Genomic_DNA"/>
</dbReference>
<feature type="compositionally biased region" description="Basic and acidic residues" evidence="1">
    <location>
        <begin position="527"/>
        <end position="536"/>
    </location>
</feature>
<feature type="compositionally biased region" description="Polar residues" evidence="1">
    <location>
        <begin position="804"/>
        <end position="813"/>
    </location>
</feature>
<feature type="region of interest" description="Disordered" evidence="1">
    <location>
        <begin position="137"/>
        <end position="360"/>
    </location>
</feature>
<accession>A0A9P3GEC6</accession>
<feature type="compositionally biased region" description="Low complexity" evidence="1">
    <location>
        <begin position="1"/>
        <end position="14"/>
    </location>
</feature>
<feature type="compositionally biased region" description="Basic and acidic residues" evidence="1">
    <location>
        <begin position="725"/>
        <end position="740"/>
    </location>
</feature>
<feature type="region of interest" description="Disordered" evidence="1">
    <location>
        <begin position="413"/>
        <end position="1210"/>
    </location>
</feature>
<feature type="region of interest" description="Disordered" evidence="1">
    <location>
        <begin position="1258"/>
        <end position="1299"/>
    </location>
</feature>
<feature type="region of interest" description="Disordered" evidence="1">
    <location>
        <begin position="1225"/>
        <end position="1245"/>
    </location>
</feature>
<gene>
    <name evidence="2" type="ORF">PsYK624_106880</name>
</gene>
<feature type="compositionally biased region" description="Gly residues" evidence="1">
    <location>
        <begin position="179"/>
        <end position="192"/>
    </location>
</feature>
<feature type="compositionally biased region" description="Basic and acidic residues" evidence="1">
    <location>
        <begin position="1259"/>
        <end position="1271"/>
    </location>
</feature>
<dbReference type="OrthoDB" id="10683544at2759"/>
<feature type="compositionally biased region" description="Acidic residues" evidence="1">
    <location>
        <begin position="777"/>
        <end position="800"/>
    </location>
</feature>
<feature type="compositionally biased region" description="Low complexity" evidence="1">
    <location>
        <begin position="137"/>
        <end position="146"/>
    </location>
</feature>
<keyword evidence="3" id="KW-1185">Reference proteome</keyword>
<evidence type="ECO:0000313" key="3">
    <source>
        <dbReference type="Proteomes" id="UP000703269"/>
    </source>
</evidence>
<sequence>MPQAVSPRRPSGSAFPPPSPGQRNDRKPKAAPTLKARTNPRDWDPEKLARYYMRHGNPVTSPILAKIVLENKIDGHALCDIPEDVFSEILEDQQLAEDMRATAHDLRARAGTHVSPSSRIPRAQDIMASLASLSDAPLPSLSASPEPAEEHERPPSPYTPPPWDWSDDEDAPYPAHGSNFGGGAGFGGGGAGPTLLHFGSPGTAPHLLQPLLSLSPGAPYELSALDVPDATRAADFAADEREVHDAHDENAHEESAHEESAHEESGGGGARGDAGAGGRGDHPGLPAAHGGLPGRQDEAAGADDASSIDTWHDAPPVSADVPPAEAPQSAAPQTHAPQPAARPRLRLNSSFSSLPSRPGSCPPGLILAPYIPPRAPPAETKAFADEGVQAGADVPPAYTSVAVQTRALADAQVQTDAVGEDPLDAELVQSALGADAGETRERAEDGQEAGAQGPAPAEPAPTPAHGHDAPAEDTAEVAQAKPASKNRRKRARARAKAQGEQEETDAQEPDAEPLEAEAPETDVAAADMKDAQKEEDTPPPPPPKLGTVPANGGGDTAQEPAAPQTPVKDSKDAQPRALATLAQRSVGGRRDSSWAMGATPQSLPAVPPARSVSGSLGASGALSADRASADASAETADVSAEPGVVESPRGKATKKLFTAARAGPTHSSAGDVELRDAIAATVRSGLSRNRRVQSQDRGSGARGRRGSGVGVAQVGTAVVVGSGEESVRKREETSMSREQDASGEGVVGRQEGSAAGEKADESVPSQAQKKELTGKGDEEEVSGWELDSELEGETTGDLDAEPSNVASTTQVASTVDGDDPRTKDEAPLATPKPPPQTVQAVSSPVSDPLLLTASDIQLPAEPPAPHIPTQRRASTASTADSFVDASDALAADGEHNGTGTHGALPGRGAETLTSGSEAESAAETAQEDPDVPQTTPSGEQDADPFDVISVHEAGGADKEDAQADAALEVSPSGAVEHGGEDTEDGQAKGVNGDENGQHAAAALSDALPADEGDAQDATNPRSSAPDTKTSVTSADPIDATGKKDEHTPSPSTAQPAPANASTNGETSKVEAPETSPAENDVEADFAMVSLEEGRGAGQDDGRGGGEGEGHDAEHVQGVSPAEQARRDAEDWQDVAHPVAQPAPSKAVRPTVRVDAPQRAATTSPVEHRQMRRMPSDSRPSSTGGLNPFQPPGLRREASPGGLYSPAPKKASGIFQTIVTVASDIMTSSSPATPVTPGDDGDAEEGYFELDEAEIANMSPEERDKYYKEMKEKQKKREKKRRQALNKRKKVETGISAWFS</sequence>
<feature type="compositionally biased region" description="Basic residues" evidence="1">
    <location>
        <begin position="1272"/>
        <end position="1289"/>
    </location>
</feature>
<feature type="compositionally biased region" description="Polar residues" evidence="1">
    <location>
        <begin position="1016"/>
        <end position="1033"/>
    </location>
</feature>
<feature type="compositionally biased region" description="Basic residues" evidence="1">
    <location>
        <begin position="484"/>
        <end position="495"/>
    </location>
</feature>
<feature type="region of interest" description="Disordered" evidence="1">
    <location>
        <begin position="1"/>
        <end position="42"/>
    </location>
</feature>
<dbReference type="Proteomes" id="UP000703269">
    <property type="component" value="Unassembled WGS sequence"/>
</dbReference>
<feature type="compositionally biased region" description="Basic and acidic residues" evidence="1">
    <location>
        <begin position="238"/>
        <end position="265"/>
    </location>
</feature>
<feature type="compositionally biased region" description="Low complexity" evidence="1">
    <location>
        <begin position="313"/>
        <end position="359"/>
    </location>
</feature>
<comment type="caution">
    <text evidence="2">The sequence shown here is derived from an EMBL/GenBank/DDBJ whole genome shotgun (WGS) entry which is preliminary data.</text>
</comment>
<proteinExistence type="predicted"/>
<name>A0A9P3GEC6_9APHY</name>
<feature type="compositionally biased region" description="Low complexity" evidence="1">
    <location>
        <begin position="609"/>
        <end position="641"/>
    </location>
</feature>
<feature type="compositionally biased region" description="Basic and acidic residues" evidence="1">
    <location>
        <begin position="1091"/>
        <end position="1114"/>
    </location>
</feature>
<feature type="compositionally biased region" description="Acidic residues" evidence="1">
    <location>
        <begin position="500"/>
        <end position="520"/>
    </location>
</feature>
<protein>
    <submittedName>
        <fullName evidence="2">Uncharacterized protein</fullName>
    </submittedName>
</protein>
<feature type="compositionally biased region" description="Low complexity" evidence="1">
    <location>
        <begin position="710"/>
        <end position="723"/>
    </location>
</feature>
<organism evidence="2 3">
    <name type="scientific">Phanerochaete sordida</name>
    <dbReference type="NCBI Taxonomy" id="48140"/>
    <lineage>
        <taxon>Eukaryota</taxon>
        <taxon>Fungi</taxon>
        <taxon>Dikarya</taxon>
        <taxon>Basidiomycota</taxon>
        <taxon>Agaricomycotina</taxon>
        <taxon>Agaricomycetes</taxon>
        <taxon>Polyporales</taxon>
        <taxon>Phanerochaetaceae</taxon>
        <taxon>Phanerochaete</taxon>
    </lineage>
</organism>
<evidence type="ECO:0000256" key="1">
    <source>
        <dbReference type="SAM" id="MobiDB-lite"/>
    </source>
</evidence>
<feature type="compositionally biased region" description="Low complexity" evidence="1">
    <location>
        <begin position="1048"/>
        <end position="1063"/>
    </location>
</feature>
<reference evidence="2 3" key="1">
    <citation type="submission" date="2021-08" db="EMBL/GenBank/DDBJ databases">
        <title>Draft Genome Sequence of Phanerochaete sordida strain YK-624.</title>
        <authorList>
            <person name="Mori T."/>
            <person name="Dohra H."/>
            <person name="Suzuki T."/>
            <person name="Kawagishi H."/>
            <person name="Hirai H."/>
        </authorList>
    </citation>
    <scope>NUCLEOTIDE SEQUENCE [LARGE SCALE GENOMIC DNA]</scope>
    <source>
        <strain evidence="2 3">YK-624</strain>
    </source>
</reference>
<feature type="compositionally biased region" description="Gly residues" evidence="1">
    <location>
        <begin position="266"/>
        <end position="278"/>
    </location>
</feature>